<dbReference type="PROSITE" id="PS51318">
    <property type="entry name" value="TAT"/>
    <property type="match status" value="1"/>
</dbReference>
<dbReference type="InterPro" id="IPR014710">
    <property type="entry name" value="RmlC-like_jellyroll"/>
</dbReference>
<dbReference type="GO" id="GO:0046872">
    <property type="term" value="F:metal ion binding"/>
    <property type="evidence" value="ECO:0007669"/>
    <property type="project" value="UniProtKB-KW"/>
</dbReference>
<gene>
    <name evidence="4" type="ORF">ESY86_05485</name>
</gene>
<sequence length="206" mass="24041">MDDFKRREFIKLSTMAFAGIALQFSNVSAYALNANGQNGFLGSNPEMNWDAFISKIQTLAKTQHLKSWNQSAYLTQVKALMDKCKFPEFQKVEKAFKEYKNNKPDWFEHELLHQEIDFQVSLLQFEKGEYIPHHDHPEMCGIINMVTGNALVKNYSLEKHLDTERTVANGENELLYKSCVIKEVQTKFYYQIKLAYLWLQKVISIL</sequence>
<dbReference type="OrthoDB" id="192782at2"/>
<organism evidence="4 5">
    <name type="scientific">Subsaximicrobium wynnwilliamsii</name>
    <dbReference type="NCBI Taxonomy" id="291179"/>
    <lineage>
        <taxon>Bacteria</taxon>
        <taxon>Pseudomonadati</taxon>
        <taxon>Bacteroidota</taxon>
        <taxon>Flavobacteriia</taxon>
        <taxon>Flavobacteriales</taxon>
        <taxon>Flavobacteriaceae</taxon>
        <taxon>Subsaximicrobium</taxon>
    </lineage>
</organism>
<keyword evidence="5" id="KW-1185">Reference proteome</keyword>
<dbReference type="AlphaFoldDB" id="A0A5C6ZMN2"/>
<evidence type="ECO:0000256" key="1">
    <source>
        <dbReference type="ARBA" id="ARBA00022723"/>
    </source>
</evidence>
<proteinExistence type="predicted"/>
<dbReference type="Gene3D" id="2.60.120.10">
    <property type="entry name" value="Jelly Rolls"/>
    <property type="match status" value="1"/>
</dbReference>
<dbReference type="InterPro" id="IPR011051">
    <property type="entry name" value="RmlC_Cupin_sf"/>
</dbReference>
<evidence type="ECO:0000256" key="2">
    <source>
        <dbReference type="ARBA" id="ARBA00023002"/>
    </source>
</evidence>
<dbReference type="InterPro" id="IPR012864">
    <property type="entry name" value="PCO/ADO"/>
</dbReference>
<dbReference type="RefSeq" id="WP_147085586.1">
    <property type="nucleotide sequence ID" value="NZ_VORM01000004.1"/>
</dbReference>
<dbReference type="SUPFAM" id="SSF51182">
    <property type="entry name" value="RmlC-like cupins"/>
    <property type="match status" value="1"/>
</dbReference>
<evidence type="ECO:0000256" key="3">
    <source>
        <dbReference type="ARBA" id="ARBA00023004"/>
    </source>
</evidence>
<dbReference type="GO" id="GO:0016702">
    <property type="term" value="F:oxidoreductase activity, acting on single donors with incorporation of molecular oxygen, incorporation of two atoms of oxygen"/>
    <property type="evidence" value="ECO:0007669"/>
    <property type="project" value="InterPro"/>
</dbReference>
<dbReference type="EMBL" id="VORO01000004">
    <property type="protein sequence ID" value="TXD90193.1"/>
    <property type="molecule type" value="Genomic_DNA"/>
</dbReference>
<keyword evidence="3" id="KW-0408">Iron</keyword>
<dbReference type="InterPro" id="IPR006311">
    <property type="entry name" value="TAT_signal"/>
</dbReference>
<keyword evidence="2" id="KW-0560">Oxidoreductase</keyword>
<accession>A0A5C6ZMN2</accession>
<name>A0A5C6ZMN2_9FLAO</name>
<reference evidence="4 5" key="1">
    <citation type="submission" date="2019-08" db="EMBL/GenBank/DDBJ databases">
        <title>Genomes of Subsaximicrobium wynnwilliamsii strains.</title>
        <authorList>
            <person name="Bowman J.P."/>
        </authorList>
    </citation>
    <scope>NUCLEOTIDE SEQUENCE [LARGE SCALE GENOMIC DNA]</scope>
    <source>
        <strain evidence="4 5">2-80-2</strain>
    </source>
</reference>
<protein>
    <recommendedName>
        <fullName evidence="6">Cupin domain-containing protein</fullName>
    </recommendedName>
</protein>
<evidence type="ECO:0000313" key="5">
    <source>
        <dbReference type="Proteomes" id="UP000321578"/>
    </source>
</evidence>
<comment type="caution">
    <text evidence="4">The sequence shown here is derived from an EMBL/GenBank/DDBJ whole genome shotgun (WGS) entry which is preliminary data.</text>
</comment>
<keyword evidence="1" id="KW-0479">Metal-binding</keyword>
<evidence type="ECO:0008006" key="6">
    <source>
        <dbReference type="Google" id="ProtNLM"/>
    </source>
</evidence>
<dbReference type="Pfam" id="PF07847">
    <property type="entry name" value="PCO_ADO"/>
    <property type="match status" value="1"/>
</dbReference>
<dbReference type="Proteomes" id="UP000321578">
    <property type="component" value="Unassembled WGS sequence"/>
</dbReference>
<evidence type="ECO:0000313" key="4">
    <source>
        <dbReference type="EMBL" id="TXD90193.1"/>
    </source>
</evidence>